<feature type="signal peptide" evidence="1">
    <location>
        <begin position="1"/>
        <end position="18"/>
    </location>
</feature>
<evidence type="ECO:0008006" key="4">
    <source>
        <dbReference type="Google" id="ProtNLM"/>
    </source>
</evidence>
<evidence type="ECO:0000313" key="3">
    <source>
        <dbReference type="Proteomes" id="UP001162483"/>
    </source>
</evidence>
<reference evidence="2" key="1">
    <citation type="submission" date="2023-05" db="EMBL/GenBank/DDBJ databases">
        <authorList>
            <person name="Stuckert A."/>
        </authorList>
    </citation>
    <scope>NUCLEOTIDE SEQUENCE</scope>
</reference>
<dbReference type="Proteomes" id="UP001162483">
    <property type="component" value="Unassembled WGS sequence"/>
</dbReference>
<keyword evidence="3" id="KW-1185">Reference proteome</keyword>
<proteinExistence type="predicted"/>
<comment type="caution">
    <text evidence="2">The sequence shown here is derived from an EMBL/GenBank/DDBJ whole genome shotgun (WGS) entry which is preliminary data.</text>
</comment>
<accession>A0ABN9HJP5</accession>
<dbReference type="EMBL" id="CATNWA010021017">
    <property type="protein sequence ID" value="CAI9621023.1"/>
    <property type="molecule type" value="Genomic_DNA"/>
</dbReference>
<evidence type="ECO:0000256" key="1">
    <source>
        <dbReference type="SAM" id="SignalP"/>
    </source>
</evidence>
<name>A0ABN9HJP5_9NEOB</name>
<sequence>MPLIRSDLLLLTWRVTRLISTRCFVPHCPHRYRPGLSDLTSAQPSIHPNGVTQPPHIRLFPMGAPGDYPYH</sequence>
<gene>
    <name evidence="2" type="ORF">SPARVUS_LOCUS16078399</name>
</gene>
<protein>
    <recommendedName>
        <fullName evidence="4">Secreted protein</fullName>
    </recommendedName>
</protein>
<feature type="chain" id="PRO_5046965104" description="Secreted protein" evidence="1">
    <location>
        <begin position="19"/>
        <end position="71"/>
    </location>
</feature>
<organism evidence="2 3">
    <name type="scientific">Staurois parvus</name>
    <dbReference type="NCBI Taxonomy" id="386267"/>
    <lineage>
        <taxon>Eukaryota</taxon>
        <taxon>Metazoa</taxon>
        <taxon>Chordata</taxon>
        <taxon>Craniata</taxon>
        <taxon>Vertebrata</taxon>
        <taxon>Euteleostomi</taxon>
        <taxon>Amphibia</taxon>
        <taxon>Batrachia</taxon>
        <taxon>Anura</taxon>
        <taxon>Neobatrachia</taxon>
        <taxon>Ranoidea</taxon>
        <taxon>Ranidae</taxon>
        <taxon>Staurois</taxon>
    </lineage>
</organism>
<keyword evidence="1" id="KW-0732">Signal</keyword>
<evidence type="ECO:0000313" key="2">
    <source>
        <dbReference type="EMBL" id="CAI9621023.1"/>
    </source>
</evidence>